<evidence type="ECO:0000313" key="6">
    <source>
        <dbReference type="EMBL" id="AWH93081.1"/>
    </source>
</evidence>
<keyword evidence="7" id="KW-1185">Reference proteome</keyword>
<proteinExistence type="predicted"/>
<gene>
    <name evidence="6" type="ORF">A6035_13890</name>
</gene>
<dbReference type="KEGG" id="dlu:A6035_13890"/>
<dbReference type="PROSITE" id="PS50977">
    <property type="entry name" value="HTH_TETR_2"/>
    <property type="match status" value="1"/>
</dbReference>
<keyword evidence="1" id="KW-0805">Transcription regulation</keyword>
<name>A0A2S1RA29_9ACTN</name>
<dbReference type="PANTHER" id="PTHR30055">
    <property type="entry name" value="HTH-TYPE TRANSCRIPTIONAL REGULATOR RUTR"/>
    <property type="match status" value="1"/>
</dbReference>
<dbReference type="EMBL" id="CP015449">
    <property type="protein sequence ID" value="AWH93081.1"/>
    <property type="molecule type" value="Genomic_DNA"/>
</dbReference>
<dbReference type="InterPro" id="IPR050109">
    <property type="entry name" value="HTH-type_TetR-like_transc_reg"/>
</dbReference>
<dbReference type="SUPFAM" id="SSF46689">
    <property type="entry name" value="Homeodomain-like"/>
    <property type="match status" value="1"/>
</dbReference>
<dbReference type="AlphaFoldDB" id="A0A2S1RA29"/>
<dbReference type="Proteomes" id="UP000244928">
    <property type="component" value="Chromosome"/>
</dbReference>
<evidence type="ECO:0000313" key="7">
    <source>
        <dbReference type="Proteomes" id="UP000244928"/>
    </source>
</evidence>
<feature type="DNA-binding region" description="H-T-H motif" evidence="4">
    <location>
        <begin position="12"/>
        <end position="31"/>
    </location>
</feature>
<dbReference type="InterPro" id="IPR009057">
    <property type="entry name" value="Homeodomain-like_sf"/>
</dbReference>
<evidence type="ECO:0000256" key="4">
    <source>
        <dbReference type="PROSITE-ProRule" id="PRU00335"/>
    </source>
</evidence>
<protein>
    <recommendedName>
        <fullName evidence="5">HTH tetR-type domain-containing protein</fullName>
    </recommendedName>
</protein>
<dbReference type="GO" id="GO:0000976">
    <property type="term" value="F:transcription cis-regulatory region binding"/>
    <property type="evidence" value="ECO:0007669"/>
    <property type="project" value="TreeGrafter"/>
</dbReference>
<keyword evidence="2 4" id="KW-0238">DNA-binding</keyword>
<evidence type="ECO:0000256" key="2">
    <source>
        <dbReference type="ARBA" id="ARBA00023125"/>
    </source>
</evidence>
<organism evidence="6 7">
    <name type="scientific">Dietzia lutea</name>
    <dbReference type="NCBI Taxonomy" id="546160"/>
    <lineage>
        <taxon>Bacteria</taxon>
        <taxon>Bacillati</taxon>
        <taxon>Actinomycetota</taxon>
        <taxon>Actinomycetes</taxon>
        <taxon>Mycobacteriales</taxon>
        <taxon>Dietziaceae</taxon>
        <taxon>Dietzia</taxon>
    </lineage>
</organism>
<feature type="domain" description="HTH tetR-type" evidence="5">
    <location>
        <begin position="1"/>
        <end position="49"/>
    </location>
</feature>
<dbReference type="Gene3D" id="1.10.357.10">
    <property type="entry name" value="Tetracycline Repressor, domain 2"/>
    <property type="match status" value="1"/>
</dbReference>
<reference evidence="6 7" key="1">
    <citation type="submission" date="2016-04" db="EMBL/GenBank/DDBJ databases">
        <title>Complete genome sequence of Dietzia lutea YIM 80766T, a strain isolated from desert soil in Egypt.</title>
        <authorList>
            <person name="Zhao J."/>
            <person name="Hu B."/>
            <person name="Geng S."/>
            <person name="Nie Y."/>
            <person name="Tang Y."/>
        </authorList>
    </citation>
    <scope>NUCLEOTIDE SEQUENCE [LARGE SCALE GENOMIC DNA]</scope>
    <source>
        <strain evidence="6 7">YIM 80766</strain>
    </source>
</reference>
<evidence type="ECO:0000259" key="5">
    <source>
        <dbReference type="PROSITE" id="PS50977"/>
    </source>
</evidence>
<dbReference type="Pfam" id="PF00440">
    <property type="entry name" value="TetR_N"/>
    <property type="match status" value="1"/>
</dbReference>
<dbReference type="InterPro" id="IPR001647">
    <property type="entry name" value="HTH_TetR"/>
</dbReference>
<accession>A0A2S1RA29</accession>
<sequence length="177" mass="19878">MRVFSRLGPEASVAEIAAEAGMAPAAMYYHFDSKDQLLGAVLERIGQEITALTRDADGELHDVHTATRQVWEWMESHDEEARLLYLWMVPPAAEADLARRAFFERHVAQVGSRIRGSRPNSRPTVLERLATRTVITLMLKVSTARLTDEETRKWSTSEIVEALTDAQTQILSASTRV</sequence>
<evidence type="ECO:0000256" key="3">
    <source>
        <dbReference type="ARBA" id="ARBA00023163"/>
    </source>
</evidence>
<evidence type="ECO:0000256" key="1">
    <source>
        <dbReference type="ARBA" id="ARBA00023015"/>
    </source>
</evidence>
<keyword evidence="3" id="KW-0804">Transcription</keyword>
<dbReference type="GO" id="GO:0003700">
    <property type="term" value="F:DNA-binding transcription factor activity"/>
    <property type="evidence" value="ECO:0007669"/>
    <property type="project" value="TreeGrafter"/>
</dbReference>
<dbReference type="PANTHER" id="PTHR30055:SF234">
    <property type="entry name" value="HTH-TYPE TRANSCRIPTIONAL REGULATOR BETI"/>
    <property type="match status" value="1"/>
</dbReference>